<keyword evidence="9" id="KW-1185">Reference proteome</keyword>
<evidence type="ECO:0000256" key="5">
    <source>
        <dbReference type="ARBA" id="ARBA00022679"/>
    </source>
</evidence>
<comment type="function">
    <text evidence="7">Specifically methylates the N4 position of cytidine in position 1402 (C1402) of 16S rRNA.</text>
</comment>
<comment type="similarity">
    <text evidence="1 7">Belongs to the methyltransferase superfamily. RsmH family.</text>
</comment>
<protein>
    <recommendedName>
        <fullName evidence="7">Ribosomal RNA small subunit methyltransferase H</fullName>
        <ecNumber evidence="7">2.1.1.199</ecNumber>
    </recommendedName>
    <alternativeName>
        <fullName evidence="7">16S rRNA m(4)C1402 methyltransferase</fullName>
    </alternativeName>
    <alternativeName>
        <fullName evidence="7">rRNA (cytosine-N(4)-)-methyltransferase RsmH</fullName>
    </alternativeName>
</protein>
<dbReference type="FunFam" id="1.10.150.170:FF:000001">
    <property type="entry name" value="Ribosomal RNA small subunit methyltransferase H"/>
    <property type="match status" value="1"/>
</dbReference>
<dbReference type="PANTHER" id="PTHR11265:SF0">
    <property type="entry name" value="12S RRNA N4-METHYLCYTIDINE METHYLTRANSFERASE"/>
    <property type="match status" value="1"/>
</dbReference>
<evidence type="ECO:0000256" key="1">
    <source>
        <dbReference type="ARBA" id="ARBA00010396"/>
    </source>
</evidence>
<evidence type="ECO:0000256" key="2">
    <source>
        <dbReference type="ARBA" id="ARBA00022490"/>
    </source>
</evidence>
<gene>
    <name evidence="7" type="primary">rsmH</name>
    <name evidence="8" type="ORF">DFR56_10315</name>
</gene>
<name>A0A2V3W657_9BACI</name>
<dbReference type="NCBIfam" id="TIGR00006">
    <property type="entry name" value="16S rRNA (cytosine(1402)-N(4))-methyltransferase RsmH"/>
    <property type="match status" value="1"/>
</dbReference>
<evidence type="ECO:0000313" key="8">
    <source>
        <dbReference type="EMBL" id="PXW88511.1"/>
    </source>
</evidence>
<reference evidence="8 9" key="1">
    <citation type="submission" date="2018-05" db="EMBL/GenBank/DDBJ databases">
        <title>Genomic Encyclopedia of Type Strains, Phase IV (KMG-IV): sequencing the most valuable type-strain genomes for metagenomic binning, comparative biology and taxonomic classification.</title>
        <authorList>
            <person name="Goeker M."/>
        </authorList>
    </citation>
    <scope>NUCLEOTIDE SEQUENCE [LARGE SCALE GENOMIC DNA]</scope>
    <source>
        <strain evidence="8 9">DSM 28556</strain>
    </source>
</reference>
<dbReference type="EMBL" id="QJJQ01000003">
    <property type="protein sequence ID" value="PXW88511.1"/>
    <property type="molecule type" value="Genomic_DNA"/>
</dbReference>
<dbReference type="PIRSF" id="PIRSF004486">
    <property type="entry name" value="MraW"/>
    <property type="match status" value="1"/>
</dbReference>
<comment type="catalytic activity">
    <reaction evidence="7">
        <text>cytidine(1402) in 16S rRNA + S-adenosyl-L-methionine = N(4)-methylcytidine(1402) in 16S rRNA + S-adenosyl-L-homocysteine + H(+)</text>
        <dbReference type="Rhea" id="RHEA:42928"/>
        <dbReference type="Rhea" id="RHEA-COMP:10286"/>
        <dbReference type="Rhea" id="RHEA-COMP:10287"/>
        <dbReference type="ChEBI" id="CHEBI:15378"/>
        <dbReference type="ChEBI" id="CHEBI:57856"/>
        <dbReference type="ChEBI" id="CHEBI:59789"/>
        <dbReference type="ChEBI" id="CHEBI:74506"/>
        <dbReference type="ChEBI" id="CHEBI:82748"/>
        <dbReference type="EC" id="2.1.1.199"/>
    </reaction>
</comment>
<sequence length="325" mass="37473">MLMKEHESVLREEVIESLAIKEDGVYVDCTLGRAGHAKKIASHLNEDGLLIGFDQDIEAIESAKDQLQPFHSILIHANFRHLKQELKKRNITKIDGILFDLGVSSPQLDQGERGFSYNHDAKLDMRMDQRESLTAYDIVNTWSYEQLVKIFFTYGEEKFSKQIARNIEAKRKIAEIETTHDLVEIIKEAIPAPARRTGGHPAKRVFQALRITVNDELKSFNDALHQAAEIIATGGRIAVITFHSLEDRLCKLAFQKWSTEKQVPRGLPIIPKEFEAPFRRITKKPIIPSKQEIAYNRRARSAKLRVVEKVKEWNNEFTYEEGWRR</sequence>
<feature type="binding site" evidence="7">
    <location>
        <position position="54"/>
    </location>
    <ligand>
        <name>S-adenosyl-L-methionine</name>
        <dbReference type="ChEBI" id="CHEBI:59789"/>
    </ligand>
</feature>
<dbReference type="PANTHER" id="PTHR11265">
    <property type="entry name" value="S-ADENOSYL-METHYLTRANSFERASE MRAW"/>
    <property type="match status" value="1"/>
</dbReference>
<feature type="binding site" evidence="7">
    <location>
        <position position="100"/>
    </location>
    <ligand>
        <name>S-adenosyl-L-methionine</name>
        <dbReference type="ChEBI" id="CHEBI:59789"/>
    </ligand>
</feature>
<comment type="subcellular location">
    <subcellularLocation>
        <location evidence="7">Cytoplasm</location>
    </subcellularLocation>
</comment>
<dbReference type="SUPFAM" id="SSF53335">
    <property type="entry name" value="S-adenosyl-L-methionine-dependent methyltransferases"/>
    <property type="match status" value="1"/>
</dbReference>
<keyword evidence="2 7" id="KW-0963">Cytoplasm</keyword>
<keyword evidence="4 7" id="KW-0489">Methyltransferase</keyword>
<dbReference type="SUPFAM" id="SSF81799">
    <property type="entry name" value="Putative methyltransferase TM0872, insert domain"/>
    <property type="match status" value="1"/>
</dbReference>
<feature type="binding site" evidence="7">
    <location>
        <position position="79"/>
    </location>
    <ligand>
        <name>S-adenosyl-L-methionine</name>
        <dbReference type="ChEBI" id="CHEBI:59789"/>
    </ligand>
</feature>
<evidence type="ECO:0000256" key="6">
    <source>
        <dbReference type="ARBA" id="ARBA00022691"/>
    </source>
</evidence>
<evidence type="ECO:0000256" key="7">
    <source>
        <dbReference type="HAMAP-Rule" id="MF_01007"/>
    </source>
</evidence>
<organism evidence="8 9">
    <name type="scientific">Pseudogracilibacillus auburnensis</name>
    <dbReference type="NCBI Taxonomy" id="1494959"/>
    <lineage>
        <taxon>Bacteria</taxon>
        <taxon>Bacillati</taxon>
        <taxon>Bacillota</taxon>
        <taxon>Bacilli</taxon>
        <taxon>Bacillales</taxon>
        <taxon>Bacillaceae</taxon>
        <taxon>Pseudogracilibacillus</taxon>
    </lineage>
</organism>
<keyword evidence="6 7" id="KW-0949">S-adenosyl-L-methionine</keyword>
<dbReference type="Proteomes" id="UP000247978">
    <property type="component" value="Unassembled WGS sequence"/>
</dbReference>
<dbReference type="GO" id="GO:0071424">
    <property type="term" value="F:rRNA (cytosine-N4-)-methyltransferase activity"/>
    <property type="evidence" value="ECO:0007669"/>
    <property type="project" value="UniProtKB-UniRule"/>
</dbReference>
<dbReference type="AlphaFoldDB" id="A0A2V3W657"/>
<dbReference type="GO" id="GO:0070475">
    <property type="term" value="P:rRNA base methylation"/>
    <property type="evidence" value="ECO:0007669"/>
    <property type="project" value="UniProtKB-UniRule"/>
</dbReference>
<dbReference type="InterPro" id="IPR023397">
    <property type="entry name" value="SAM-dep_MeTrfase_MraW_recog"/>
</dbReference>
<dbReference type="GO" id="GO:0005737">
    <property type="term" value="C:cytoplasm"/>
    <property type="evidence" value="ECO:0007669"/>
    <property type="project" value="UniProtKB-SubCell"/>
</dbReference>
<evidence type="ECO:0000313" key="9">
    <source>
        <dbReference type="Proteomes" id="UP000247978"/>
    </source>
</evidence>
<dbReference type="HAMAP" id="MF_01007">
    <property type="entry name" value="16SrRNA_methyltr_H"/>
    <property type="match status" value="1"/>
</dbReference>
<evidence type="ECO:0000256" key="4">
    <source>
        <dbReference type="ARBA" id="ARBA00022603"/>
    </source>
</evidence>
<dbReference type="EC" id="2.1.1.199" evidence="7"/>
<evidence type="ECO:0000256" key="3">
    <source>
        <dbReference type="ARBA" id="ARBA00022552"/>
    </source>
</evidence>
<accession>A0A2V3W657</accession>
<feature type="binding site" evidence="7">
    <location>
        <begin position="34"/>
        <end position="36"/>
    </location>
    <ligand>
        <name>S-adenosyl-L-methionine</name>
        <dbReference type="ChEBI" id="CHEBI:59789"/>
    </ligand>
</feature>
<dbReference type="InterPro" id="IPR029063">
    <property type="entry name" value="SAM-dependent_MTases_sf"/>
</dbReference>
<keyword evidence="3 7" id="KW-0698">rRNA processing</keyword>
<keyword evidence="5 7" id="KW-0808">Transferase</keyword>
<comment type="caution">
    <text evidence="8">The sequence shown here is derived from an EMBL/GenBank/DDBJ whole genome shotgun (WGS) entry which is preliminary data.</text>
</comment>
<dbReference type="InterPro" id="IPR002903">
    <property type="entry name" value="RsmH"/>
</dbReference>
<feature type="binding site" evidence="7">
    <location>
        <position position="107"/>
    </location>
    <ligand>
        <name>S-adenosyl-L-methionine</name>
        <dbReference type="ChEBI" id="CHEBI:59789"/>
    </ligand>
</feature>
<dbReference type="Gene3D" id="3.40.50.150">
    <property type="entry name" value="Vaccinia Virus protein VP39"/>
    <property type="match status" value="1"/>
</dbReference>
<dbReference type="Gene3D" id="1.10.150.170">
    <property type="entry name" value="Putative methyltransferase TM0872, insert domain"/>
    <property type="match status" value="1"/>
</dbReference>
<proteinExistence type="inferred from homology"/>
<dbReference type="Pfam" id="PF01795">
    <property type="entry name" value="Methyltransf_5"/>
    <property type="match status" value="1"/>
</dbReference>